<sequence length="132" mass="15892">SLIFKKHYSNFFHLILVYFPMPDEFDFKNFKTMEEFGKSVEGTRYLHDLYLKAVNHPIRREILEIVNNLKQITKKELLKNLIIKNIVQDESVFNYNMDFLIKAFCIKFIKDEKSKDIIYEITQSGKVIEYLK</sequence>
<comment type="caution">
    <text evidence="1">The sequence shown here is derived from an EMBL/GenBank/DDBJ whole genome shotgun (WGS) entry which is preliminary data.</text>
</comment>
<evidence type="ECO:0008006" key="2">
    <source>
        <dbReference type="Google" id="ProtNLM"/>
    </source>
</evidence>
<dbReference type="Gene3D" id="1.10.10.10">
    <property type="entry name" value="Winged helix-like DNA-binding domain superfamily/Winged helix DNA-binding domain"/>
    <property type="match status" value="1"/>
</dbReference>
<dbReference type="EMBL" id="LAZR01012739">
    <property type="protein sequence ID" value="KKM25336.1"/>
    <property type="molecule type" value="Genomic_DNA"/>
</dbReference>
<proteinExistence type="predicted"/>
<accession>A0A0F9ICM3</accession>
<gene>
    <name evidence="1" type="ORF">LCGC14_1596060</name>
</gene>
<name>A0A0F9ICM3_9ZZZZ</name>
<reference evidence="1" key="1">
    <citation type="journal article" date="2015" name="Nature">
        <title>Complex archaea that bridge the gap between prokaryotes and eukaryotes.</title>
        <authorList>
            <person name="Spang A."/>
            <person name="Saw J.H."/>
            <person name="Jorgensen S.L."/>
            <person name="Zaremba-Niedzwiedzka K."/>
            <person name="Martijn J."/>
            <person name="Lind A.E."/>
            <person name="van Eijk R."/>
            <person name="Schleper C."/>
            <person name="Guy L."/>
            <person name="Ettema T.J."/>
        </authorList>
    </citation>
    <scope>NUCLEOTIDE SEQUENCE</scope>
</reference>
<dbReference type="InterPro" id="IPR036388">
    <property type="entry name" value="WH-like_DNA-bd_sf"/>
</dbReference>
<protein>
    <recommendedName>
        <fullName evidence="2">HTH arsR-type domain-containing protein</fullName>
    </recommendedName>
</protein>
<organism evidence="1">
    <name type="scientific">marine sediment metagenome</name>
    <dbReference type="NCBI Taxonomy" id="412755"/>
    <lineage>
        <taxon>unclassified sequences</taxon>
        <taxon>metagenomes</taxon>
        <taxon>ecological metagenomes</taxon>
    </lineage>
</organism>
<feature type="non-terminal residue" evidence="1">
    <location>
        <position position="1"/>
    </location>
</feature>
<dbReference type="AlphaFoldDB" id="A0A0F9ICM3"/>
<evidence type="ECO:0000313" key="1">
    <source>
        <dbReference type="EMBL" id="KKM25336.1"/>
    </source>
</evidence>